<evidence type="ECO:0000259" key="3">
    <source>
        <dbReference type="Pfam" id="PF09186"/>
    </source>
</evidence>
<dbReference type="GO" id="GO:0006446">
    <property type="term" value="P:regulation of translational initiation"/>
    <property type="evidence" value="ECO:0007669"/>
    <property type="project" value="TreeGrafter"/>
</dbReference>
<dbReference type="Pfam" id="PF01205">
    <property type="entry name" value="Impact_N"/>
    <property type="match status" value="1"/>
</dbReference>
<proteinExistence type="inferred from homology"/>
<name>A0A0K8MFV0_9LACO</name>
<comment type="similarity">
    <text evidence="1">Belongs to the IMPACT family.</text>
</comment>
<dbReference type="RefSeq" id="WP_061992803.1">
    <property type="nucleotide sequence ID" value="NZ_DF967986.1"/>
</dbReference>
<dbReference type="Proteomes" id="UP000253891">
    <property type="component" value="Unassembled WGS sequence"/>
</dbReference>
<keyword evidence="5" id="KW-1185">Reference proteome</keyword>
<dbReference type="STRING" id="157463.GCA_001047075_00316"/>
<dbReference type="AlphaFoldDB" id="A0A0K8MFV0"/>
<dbReference type="PANTHER" id="PTHR16301:SF20">
    <property type="entry name" value="IMPACT FAMILY MEMBER YIGZ"/>
    <property type="match status" value="1"/>
</dbReference>
<reference evidence="4 5" key="1">
    <citation type="journal article" date="2015" name="BMC Genomics">
        <title>Comparative genomics of Fructobacillus spp. and Leuconostoc spp. reveals niche-specific evolution of Fructobacillus spp.</title>
        <authorList>
            <person name="Endo A."/>
            <person name="Tanizawa Y."/>
            <person name="Tanaka N."/>
            <person name="Maeno S."/>
            <person name="Kumar H."/>
            <person name="Shiwa Y."/>
            <person name="Okada S."/>
            <person name="Yoshikawa H."/>
            <person name="Dicks L."/>
            <person name="Nakagawa J."/>
            <person name="Arita M."/>
        </authorList>
    </citation>
    <scope>NUCLEOTIDE SEQUENCE [LARGE SCALE GENOMIC DNA]</scope>
    <source>
        <strain evidence="4 5">JCM 12225</strain>
    </source>
</reference>
<sequence>MEPFYLLAPESASWQQTIKKSDFIVNFFRIESEDQAKTLIDQINKEHYKATHNVFAYVLGDNDEIKRYSDNGEPSGTAGVPMLEVLQKRQIHNVLAIVTRYFGGIKLGAGGLIRAYAGTVAQGLDAVGLVERLWREKIEITIDYQNNDQLTYWLNQEGYPLFATNFDTAVHHEVAVAPEAIDRFEEDLTNRFAGKIIFKKIGETYLEIPAK</sequence>
<dbReference type="InterPro" id="IPR020569">
    <property type="entry name" value="UPF0029_Impact_CS"/>
</dbReference>
<dbReference type="InterPro" id="IPR015796">
    <property type="entry name" value="Impact_YigZ-like"/>
</dbReference>
<dbReference type="InterPro" id="IPR023582">
    <property type="entry name" value="Impact"/>
</dbReference>
<dbReference type="NCBIfam" id="TIGR00257">
    <property type="entry name" value="IMPACT_YIGZ"/>
    <property type="match status" value="1"/>
</dbReference>
<dbReference type="InterPro" id="IPR015269">
    <property type="entry name" value="UPF0029_Impact_C"/>
</dbReference>
<dbReference type="Gene3D" id="3.30.70.240">
    <property type="match status" value="1"/>
</dbReference>
<dbReference type="EMBL" id="DF967986">
    <property type="protein sequence ID" value="GAO99385.1"/>
    <property type="molecule type" value="Genomic_DNA"/>
</dbReference>
<dbReference type="PROSITE" id="PS00910">
    <property type="entry name" value="UPF0029"/>
    <property type="match status" value="1"/>
</dbReference>
<evidence type="ECO:0000259" key="2">
    <source>
        <dbReference type="Pfam" id="PF01205"/>
    </source>
</evidence>
<dbReference type="OrthoDB" id="9813771at2"/>
<dbReference type="GO" id="GO:0005737">
    <property type="term" value="C:cytoplasm"/>
    <property type="evidence" value="ECO:0007669"/>
    <property type="project" value="TreeGrafter"/>
</dbReference>
<evidence type="ECO:0000313" key="4">
    <source>
        <dbReference type="EMBL" id="GAO99385.1"/>
    </source>
</evidence>
<dbReference type="SUPFAM" id="SSF54980">
    <property type="entry name" value="EF-G C-terminal domain-like"/>
    <property type="match status" value="1"/>
</dbReference>
<dbReference type="InterPro" id="IPR036956">
    <property type="entry name" value="Impact_N_sf"/>
</dbReference>
<dbReference type="InterPro" id="IPR001498">
    <property type="entry name" value="Impact_N"/>
</dbReference>
<dbReference type="Pfam" id="PF09186">
    <property type="entry name" value="DUF1949"/>
    <property type="match status" value="1"/>
</dbReference>
<dbReference type="InterPro" id="IPR035647">
    <property type="entry name" value="EFG_III/V"/>
</dbReference>
<evidence type="ECO:0000256" key="1">
    <source>
        <dbReference type="ARBA" id="ARBA00007665"/>
    </source>
</evidence>
<gene>
    <name evidence="4" type="ORF">FFIC_092180</name>
</gene>
<feature type="domain" description="UPF0029" evidence="3">
    <location>
        <begin position="140"/>
        <end position="195"/>
    </location>
</feature>
<protein>
    <submittedName>
        <fullName evidence="4">YigZ family protein</fullName>
    </submittedName>
</protein>
<feature type="domain" description="Impact N-terminal" evidence="2">
    <location>
        <begin position="19"/>
        <end position="122"/>
    </location>
</feature>
<evidence type="ECO:0000313" key="5">
    <source>
        <dbReference type="Proteomes" id="UP000253891"/>
    </source>
</evidence>
<dbReference type="SUPFAM" id="SSF54211">
    <property type="entry name" value="Ribosomal protein S5 domain 2-like"/>
    <property type="match status" value="1"/>
</dbReference>
<organism evidence="4 5">
    <name type="scientific">Fructobacillus ficulneus</name>
    <dbReference type="NCBI Taxonomy" id="157463"/>
    <lineage>
        <taxon>Bacteria</taxon>
        <taxon>Bacillati</taxon>
        <taxon>Bacillota</taxon>
        <taxon>Bacilli</taxon>
        <taxon>Lactobacillales</taxon>
        <taxon>Lactobacillaceae</taxon>
        <taxon>Fructobacillus</taxon>
    </lineage>
</organism>
<accession>A0A0K8MFV0</accession>
<dbReference type="PANTHER" id="PTHR16301">
    <property type="entry name" value="IMPACT-RELATED"/>
    <property type="match status" value="1"/>
</dbReference>
<dbReference type="Gene3D" id="3.30.230.30">
    <property type="entry name" value="Impact, N-terminal domain"/>
    <property type="match status" value="1"/>
</dbReference>
<dbReference type="InterPro" id="IPR020568">
    <property type="entry name" value="Ribosomal_Su5_D2-typ_SF"/>
</dbReference>